<protein>
    <submittedName>
        <fullName evidence="3">Transmembrane protein 203-like</fullName>
    </submittedName>
</protein>
<dbReference type="InterPro" id="IPR019396">
    <property type="entry name" value="TM_Fragile-X-F-assoc"/>
</dbReference>
<dbReference type="GeneID" id="106817405"/>
<gene>
    <name evidence="3" type="primary">LOC106817405</name>
</gene>
<organism evidence="2 3">
    <name type="scientific">Priapulus caudatus</name>
    <name type="common">Priapulid worm</name>
    <dbReference type="NCBI Taxonomy" id="37621"/>
    <lineage>
        <taxon>Eukaryota</taxon>
        <taxon>Metazoa</taxon>
        <taxon>Ecdysozoa</taxon>
        <taxon>Scalidophora</taxon>
        <taxon>Priapulida</taxon>
        <taxon>Priapulimorpha</taxon>
        <taxon>Priapulimorphida</taxon>
        <taxon>Priapulidae</taxon>
        <taxon>Priapulus</taxon>
    </lineage>
</organism>
<feature type="transmembrane region" description="Helical" evidence="1">
    <location>
        <begin position="91"/>
        <end position="112"/>
    </location>
</feature>
<keyword evidence="2" id="KW-1185">Reference proteome</keyword>
<keyword evidence="1" id="KW-1133">Transmembrane helix</keyword>
<dbReference type="RefSeq" id="XP_014677555.1">
    <property type="nucleotide sequence ID" value="XM_014822069.1"/>
</dbReference>
<sequence length="146" mass="16041">MYRDPPPSSGMFFTLREIVKWLGLTSFEILAHLLCALAASVLAALKHAGLLPGATWWHALAPLYVCDGVNAYFAAIVLVRAYVEQEAPRGAAFRTAWSLTVIALLFVFKLLACQRAEDAAPLSHAEVMSPLFILLTMIMIRACQVH</sequence>
<dbReference type="Pfam" id="PF10269">
    <property type="entry name" value="Tmemb_185A"/>
    <property type="match status" value="1"/>
</dbReference>
<dbReference type="PANTHER" id="PTHR13568">
    <property type="entry name" value="FAM11A, B PROTEIN"/>
    <property type="match status" value="1"/>
</dbReference>
<accession>A0ABM1EZD4</accession>
<name>A0ABM1EZD4_PRICU</name>
<feature type="transmembrane region" description="Helical" evidence="1">
    <location>
        <begin position="124"/>
        <end position="143"/>
    </location>
</feature>
<feature type="transmembrane region" description="Helical" evidence="1">
    <location>
        <begin position="56"/>
        <end position="79"/>
    </location>
</feature>
<keyword evidence="1" id="KW-0472">Membrane</keyword>
<keyword evidence="1" id="KW-0812">Transmembrane</keyword>
<evidence type="ECO:0000313" key="2">
    <source>
        <dbReference type="Proteomes" id="UP000695022"/>
    </source>
</evidence>
<feature type="transmembrane region" description="Helical" evidence="1">
    <location>
        <begin position="21"/>
        <end position="44"/>
    </location>
</feature>
<evidence type="ECO:0000256" key="1">
    <source>
        <dbReference type="SAM" id="Phobius"/>
    </source>
</evidence>
<proteinExistence type="predicted"/>
<dbReference type="PANTHER" id="PTHR13568:SF9">
    <property type="entry name" value="TRANSMEMBRANE PROTEIN 203"/>
    <property type="match status" value="1"/>
</dbReference>
<dbReference type="Proteomes" id="UP000695022">
    <property type="component" value="Unplaced"/>
</dbReference>
<reference evidence="3" key="1">
    <citation type="submission" date="2025-08" db="UniProtKB">
        <authorList>
            <consortium name="RefSeq"/>
        </authorList>
    </citation>
    <scope>IDENTIFICATION</scope>
</reference>
<evidence type="ECO:0000313" key="3">
    <source>
        <dbReference type="RefSeq" id="XP_014677555.1"/>
    </source>
</evidence>